<dbReference type="Proteomes" id="UP001219355">
    <property type="component" value="Chromosome 4"/>
</dbReference>
<sequence length="414" mass="45939">MSGYSSGVFGPRLDSDPFAGRAGLFERLEALAGNPGMFEEFLDADPFTGRPRRVGRGRPLRRESSEPTTPMPRPPEAPSPFGPRASEGRETDNSGYSDWDQKSTPELRRRAGWFPSEESFEPRSFPSTHEEERDTDEETYSPPSSRGSSTSTEFARPLSPFDPLHPRIWIVSEDSEVYRAEPRNAKARRGGPRHRRRRAPSMHSVPPSFPDPDPVFEHHLHQTELRVRSLLPDMLAGILSDANLLNEIRRNLQLDLRNAIFEEATHRRPSESTAQPANGANIPPADPQASQQQQQQPNCNHVPTQPVHIHYNYGPANPPPNAQEAAPQPNPPEPQNNVRQPNETNNVKLDVQLTIDPLLRAALAKNEPGNEAAAESHGSDPQPPKNKARGVTTTAAECSKGNTIWNKGKLVIIC</sequence>
<feature type="compositionally biased region" description="Basic residues" evidence="1">
    <location>
        <begin position="50"/>
        <end position="59"/>
    </location>
</feature>
<proteinExistence type="predicted"/>
<gene>
    <name evidence="2" type="ORF">PRK78_006287</name>
</gene>
<feature type="compositionally biased region" description="Low complexity" evidence="1">
    <location>
        <begin position="114"/>
        <end position="127"/>
    </location>
</feature>
<evidence type="ECO:0000313" key="2">
    <source>
        <dbReference type="EMBL" id="WEW60799.1"/>
    </source>
</evidence>
<feature type="compositionally biased region" description="Basic and acidic residues" evidence="1">
    <location>
        <begin position="99"/>
        <end position="109"/>
    </location>
</feature>
<evidence type="ECO:0000313" key="3">
    <source>
        <dbReference type="Proteomes" id="UP001219355"/>
    </source>
</evidence>
<feature type="compositionally biased region" description="Basic residues" evidence="1">
    <location>
        <begin position="185"/>
        <end position="200"/>
    </location>
</feature>
<feature type="compositionally biased region" description="Pro residues" evidence="1">
    <location>
        <begin position="69"/>
        <end position="81"/>
    </location>
</feature>
<dbReference type="EMBL" id="CP120630">
    <property type="protein sequence ID" value="WEW60799.1"/>
    <property type="molecule type" value="Genomic_DNA"/>
</dbReference>
<feature type="region of interest" description="Disordered" evidence="1">
    <location>
        <begin position="367"/>
        <end position="391"/>
    </location>
</feature>
<feature type="compositionally biased region" description="Low complexity" evidence="1">
    <location>
        <begin position="141"/>
        <end position="152"/>
    </location>
</feature>
<feature type="region of interest" description="Disordered" evidence="1">
    <location>
        <begin position="182"/>
        <end position="208"/>
    </location>
</feature>
<feature type="region of interest" description="Disordered" evidence="1">
    <location>
        <begin position="39"/>
        <end position="158"/>
    </location>
</feature>
<accession>A0AAF0DM53</accession>
<protein>
    <submittedName>
        <fullName evidence="2">Uncharacterized protein</fullName>
    </submittedName>
</protein>
<dbReference type="AlphaFoldDB" id="A0AAF0DM53"/>
<evidence type="ECO:0000256" key="1">
    <source>
        <dbReference type="SAM" id="MobiDB-lite"/>
    </source>
</evidence>
<feature type="region of interest" description="Disordered" evidence="1">
    <location>
        <begin position="265"/>
        <end position="342"/>
    </location>
</feature>
<organism evidence="2 3">
    <name type="scientific">Emydomyces testavorans</name>
    <dbReference type="NCBI Taxonomy" id="2070801"/>
    <lineage>
        <taxon>Eukaryota</taxon>
        <taxon>Fungi</taxon>
        <taxon>Dikarya</taxon>
        <taxon>Ascomycota</taxon>
        <taxon>Pezizomycotina</taxon>
        <taxon>Eurotiomycetes</taxon>
        <taxon>Eurotiomycetidae</taxon>
        <taxon>Onygenales</taxon>
        <taxon>Nannizziopsiaceae</taxon>
        <taxon>Emydomyces</taxon>
    </lineage>
</organism>
<keyword evidence="3" id="KW-1185">Reference proteome</keyword>
<name>A0AAF0DM53_9EURO</name>
<reference evidence="2" key="1">
    <citation type="submission" date="2023-03" db="EMBL/GenBank/DDBJ databases">
        <title>Emydomyces testavorans Genome Sequence.</title>
        <authorList>
            <person name="Hoyer L."/>
        </authorList>
    </citation>
    <scope>NUCLEOTIDE SEQUENCE</scope>
    <source>
        <strain evidence="2">16-2883</strain>
    </source>
</reference>
<feature type="compositionally biased region" description="Low complexity" evidence="1">
    <location>
        <begin position="287"/>
        <end position="297"/>
    </location>
</feature>